<reference evidence="2" key="1">
    <citation type="submission" date="2009-09" db="EMBL/GenBank/DDBJ databases">
        <authorList>
            <person name="Weinstock G."/>
            <person name="Sodergren E."/>
            <person name="Clifton S."/>
            <person name="Fulton L."/>
            <person name="Fulton B."/>
            <person name="Courtney L."/>
            <person name="Fronick C."/>
            <person name="Harrison M."/>
            <person name="Strong C."/>
            <person name="Farmer C."/>
            <person name="Delahaunty K."/>
            <person name="Markovic C."/>
            <person name="Hall O."/>
            <person name="Minx P."/>
            <person name="Tomlinson C."/>
            <person name="Mitreva M."/>
            <person name="Nelson J."/>
            <person name="Hou S."/>
            <person name="Wollam A."/>
            <person name="Pepin K.H."/>
            <person name="Johnson M."/>
            <person name="Bhonagiri V."/>
            <person name="Nash W.E."/>
            <person name="Warren W."/>
            <person name="Chinwalla A."/>
            <person name="Mardis E.R."/>
            <person name="Wilson R.K."/>
        </authorList>
    </citation>
    <scope>NUCLEOTIDE SEQUENCE [LARGE SCALE GENOMIC DNA]</scope>
    <source>
        <strain evidence="2">ATCC 51259</strain>
    </source>
</reference>
<evidence type="ECO:0000256" key="1">
    <source>
        <dbReference type="SAM" id="MobiDB-lite"/>
    </source>
</evidence>
<dbReference type="HOGENOM" id="CLU_3314901_0_0_10"/>
<accession>C9LD20</accession>
<keyword evidence="3" id="KW-1185">Reference proteome</keyword>
<gene>
    <name evidence="2" type="ORF">GCWU000325_00142</name>
</gene>
<evidence type="ECO:0000313" key="3">
    <source>
        <dbReference type="Proteomes" id="UP000003460"/>
    </source>
</evidence>
<feature type="region of interest" description="Disordered" evidence="1">
    <location>
        <begin position="18"/>
        <end position="39"/>
    </location>
</feature>
<organism evidence="2 3">
    <name type="scientific">Alloprevotella tannerae ATCC 51259</name>
    <dbReference type="NCBI Taxonomy" id="626522"/>
    <lineage>
        <taxon>Bacteria</taxon>
        <taxon>Pseudomonadati</taxon>
        <taxon>Bacteroidota</taxon>
        <taxon>Bacteroidia</taxon>
        <taxon>Bacteroidales</taxon>
        <taxon>Prevotellaceae</taxon>
        <taxon>Alloprevotella</taxon>
    </lineage>
</organism>
<sequence length="39" mass="4578">MARKIEIARLRSREKELTLTRKRACAHDEKGLRSRAQAK</sequence>
<protein>
    <submittedName>
        <fullName evidence="2">Uncharacterized protein</fullName>
    </submittedName>
</protein>
<dbReference type="STRING" id="626522.GCWU000325_00142"/>
<dbReference type="AlphaFoldDB" id="C9LD20"/>
<comment type="caution">
    <text evidence="2">The sequence shown here is derived from an EMBL/GenBank/DDBJ whole genome shotgun (WGS) entry which is preliminary data.</text>
</comment>
<proteinExistence type="predicted"/>
<dbReference type="EMBL" id="ACIJ02000002">
    <property type="protein sequence ID" value="EEX72978.1"/>
    <property type="molecule type" value="Genomic_DNA"/>
</dbReference>
<name>C9LD20_9BACT</name>
<feature type="compositionally biased region" description="Basic and acidic residues" evidence="1">
    <location>
        <begin position="18"/>
        <end position="32"/>
    </location>
</feature>
<dbReference type="Proteomes" id="UP000003460">
    <property type="component" value="Unassembled WGS sequence"/>
</dbReference>
<evidence type="ECO:0000313" key="2">
    <source>
        <dbReference type="EMBL" id="EEX72978.1"/>
    </source>
</evidence>